<dbReference type="EMBL" id="WJXW01000001">
    <property type="protein sequence ID" value="KAF9741978.1"/>
    <property type="molecule type" value="Genomic_DNA"/>
</dbReference>
<protein>
    <submittedName>
        <fullName evidence="1">Uncharacterized protein</fullName>
    </submittedName>
</protein>
<evidence type="ECO:0000313" key="1">
    <source>
        <dbReference type="EMBL" id="KAF9741978.1"/>
    </source>
</evidence>
<proteinExistence type="predicted"/>
<dbReference type="OrthoDB" id="10408367at2759"/>
<accession>A0A9P6GUU3</accession>
<keyword evidence="2" id="KW-1185">Reference proteome</keyword>
<dbReference type="AlphaFoldDB" id="A0A9P6GUU3"/>
<name>A0A9P6GUU3_9PLEO</name>
<comment type="caution">
    <text evidence="1">The sequence shown here is derived from an EMBL/GenBank/DDBJ whole genome shotgun (WGS) entry which is preliminary data.</text>
</comment>
<dbReference type="Proteomes" id="UP000756921">
    <property type="component" value="Unassembled WGS sequence"/>
</dbReference>
<organism evidence="1 2">
    <name type="scientific">Paraphaeosphaeria minitans</name>
    <dbReference type="NCBI Taxonomy" id="565426"/>
    <lineage>
        <taxon>Eukaryota</taxon>
        <taxon>Fungi</taxon>
        <taxon>Dikarya</taxon>
        <taxon>Ascomycota</taxon>
        <taxon>Pezizomycotina</taxon>
        <taxon>Dothideomycetes</taxon>
        <taxon>Pleosporomycetidae</taxon>
        <taxon>Pleosporales</taxon>
        <taxon>Massarineae</taxon>
        <taxon>Didymosphaeriaceae</taxon>
        <taxon>Paraphaeosphaeria</taxon>
    </lineage>
</organism>
<reference evidence="1" key="1">
    <citation type="journal article" date="2020" name="Mol. Plant Microbe Interact.">
        <title>Genome Sequence of the Biocontrol Agent Coniothyrium minitans strain Conio (IMI 134523).</title>
        <authorList>
            <person name="Patel D."/>
            <person name="Shittu T.A."/>
            <person name="Baroncelli R."/>
            <person name="Muthumeenakshi S."/>
            <person name="Osborne T.H."/>
            <person name="Janganan T.K."/>
            <person name="Sreenivasaprasad S."/>
        </authorList>
    </citation>
    <scope>NUCLEOTIDE SEQUENCE</scope>
    <source>
        <strain evidence="1">Conio</strain>
    </source>
</reference>
<sequence>MKVEDKKSEFRSPRLRNTFYYRRTIRQCSHFTLLRQSKHPDSTLPRKINCPKFDMSTATLSSDTEMELIISKMSLEPSVVRSYSFAQGWAKLPDELRLAVLIAVFAQSHGIDHAEHDKLLDTLHLPLLLTANAALATEALFAHNVFRILLARKRYPAPAQNTWIRRMEIKMTDEEATSAWPFFEKLCAGALGLERLREINVTLISNRKKGDPRGTRFNYIVDLGLSPSNLTPIISKVKKLSITRKILFKDSVKCSIWFGPVPVGTLQRAQLWDKIRLEGEYTEALPVPMEFIDTEVQLNSYRQLPFEEVAYPQLGFTRKKGTLQGLQQVRTLTRKYTSWQYREQSQGPLKVVGHESGEALNFL</sequence>
<evidence type="ECO:0000313" key="2">
    <source>
        <dbReference type="Proteomes" id="UP000756921"/>
    </source>
</evidence>
<gene>
    <name evidence="1" type="ORF">PMIN01_01517</name>
</gene>